<dbReference type="AlphaFoldDB" id="A0A3P3EP24"/>
<name>A0A3P3EP24_9HYPH</name>
<comment type="caution">
    <text evidence="1">The sequence shown here is derived from an EMBL/GenBank/DDBJ whole genome shotgun (WGS) entry which is preliminary data.</text>
</comment>
<dbReference type="RefSeq" id="WP_125007171.1">
    <property type="nucleotide sequence ID" value="NZ_RQXT01000113.1"/>
</dbReference>
<keyword evidence="2" id="KW-1185">Reference proteome</keyword>
<protein>
    <submittedName>
        <fullName evidence="1">Uncharacterized protein</fullName>
    </submittedName>
</protein>
<evidence type="ECO:0000313" key="1">
    <source>
        <dbReference type="EMBL" id="RRH87138.1"/>
    </source>
</evidence>
<reference evidence="1 2" key="1">
    <citation type="submission" date="2018-11" db="EMBL/GenBank/DDBJ databases">
        <title>the genome of Mesorhizobium tamadayense DSM 28320.</title>
        <authorList>
            <person name="Gao J."/>
        </authorList>
    </citation>
    <scope>NUCLEOTIDE SEQUENCE [LARGE SCALE GENOMIC DNA]</scope>
    <source>
        <strain evidence="1 2">DSM 28320</strain>
    </source>
</reference>
<gene>
    <name evidence="1" type="ORF">EH240_36430</name>
</gene>
<accession>A0A3P3EP24</accession>
<dbReference type="EMBL" id="RQXT01000113">
    <property type="protein sequence ID" value="RRH87138.1"/>
    <property type="molecule type" value="Genomic_DNA"/>
</dbReference>
<evidence type="ECO:0000313" key="2">
    <source>
        <dbReference type="Proteomes" id="UP000273786"/>
    </source>
</evidence>
<organism evidence="1 2">
    <name type="scientific">Mesorhizobium tamadayense</name>
    <dbReference type="NCBI Taxonomy" id="425306"/>
    <lineage>
        <taxon>Bacteria</taxon>
        <taxon>Pseudomonadati</taxon>
        <taxon>Pseudomonadota</taxon>
        <taxon>Alphaproteobacteria</taxon>
        <taxon>Hyphomicrobiales</taxon>
        <taxon>Phyllobacteriaceae</taxon>
        <taxon>Mesorhizobium</taxon>
    </lineage>
</organism>
<proteinExistence type="predicted"/>
<dbReference type="OrthoDB" id="8454826at2"/>
<dbReference type="Proteomes" id="UP000273786">
    <property type="component" value="Unassembled WGS sequence"/>
</dbReference>
<sequence>MAQDLAAGRIDVAFESYVVGLEAQKSGAYPGMKVKIIEPDKRIAASVEPGQAKLPLHQG</sequence>